<dbReference type="Proteomes" id="UP001175227">
    <property type="component" value="Unassembled WGS sequence"/>
</dbReference>
<accession>A0AA39NN81</accession>
<gene>
    <name evidence="3" type="ORF">IW261DRAFT_1517380</name>
</gene>
<keyword evidence="1" id="KW-1133">Transmembrane helix</keyword>
<comment type="caution">
    <text evidence="3">The sequence shown here is derived from an EMBL/GenBank/DDBJ whole genome shotgun (WGS) entry which is preliminary data.</text>
</comment>
<feature type="chain" id="PRO_5041449548" description="Secreted protein" evidence="2">
    <location>
        <begin position="30"/>
        <end position="107"/>
    </location>
</feature>
<feature type="transmembrane region" description="Helical" evidence="1">
    <location>
        <begin position="45"/>
        <end position="66"/>
    </location>
</feature>
<feature type="signal peptide" evidence="2">
    <location>
        <begin position="1"/>
        <end position="29"/>
    </location>
</feature>
<keyword evidence="1" id="KW-0472">Membrane</keyword>
<dbReference type="AlphaFoldDB" id="A0AA39NN81"/>
<evidence type="ECO:0000313" key="4">
    <source>
        <dbReference type="Proteomes" id="UP001175227"/>
    </source>
</evidence>
<evidence type="ECO:0000313" key="3">
    <source>
        <dbReference type="EMBL" id="KAK0468774.1"/>
    </source>
</evidence>
<evidence type="ECO:0008006" key="5">
    <source>
        <dbReference type="Google" id="ProtNLM"/>
    </source>
</evidence>
<keyword evidence="2" id="KW-0732">Signal</keyword>
<feature type="transmembrane region" description="Helical" evidence="1">
    <location>
        <begin position="78"/>
        <end position="102"/>
    </location>
</feature>
<evidence type="ECO:0000256" key="2">
    <source>
        <dbReference type="SAM" id="SignalP"/>
    </source>
</evidence>
<keyword evidence="4" id="KW-1185">Reference proteome</keyword>
<proteinExistence type="predicted"/>
<reference evidence="3" key="1">
    <citation type="submission" date="2023-06" db="EMBL/GenBank/DDBJ databases">
        <authorList>
            <consortium name="Lawrence Berkeley National Laboratory"/>
            <person name="Ahrendt S."/>
            <person name="Sahu N."/>
            <person name="Indic B."/>
            <person name="Wong-Bajracharya J."/>
            <person name="Merenyi Z."/>
            <person name="Ke H.-M."/>
            <person name="Monk M."/>
            <person name="Kocsube S."/>
            <person name="Drula E."/>
            <person name="Lipzen A."/>
            <person name="Balint B."/>
            <person name="Henrissat B."/>
            <person name="Andreopoulos B."/>
            <person name="Martin F.M."/>
            <person name="Harder C.B."/>
            <person name="Rigling D."/>
            <person name="Ford K.L."/>
            <person name="Foster G.D."/>
            <person name="Pangilinan J."/>
            <person name="Papanicolaou A."/>
            <person name="Barry K."/>
            <person name="LaButti K."/>
            <person name="Viragh M."/>
            <person name="Koriabine M."/>
            <person name="Yan M."/>
            <person name="Riley R."/>
            <person name="Champramary S."/>
            <person name="Plett K.L."/>
            <person name="Tsai I.J."/>
            <person name="Slot J."/>
            <person name="Sipos G."/>
            <person name="Plett J."/>
            <person name="Nagy L.G."/>
            <person name="Grigoriev I.V."/>
        </authorList>
    </citation>
    <scope>NUCLEOTIDE SEQUENCE</scope>
    <source>
        <strain evidence="3">ICMP 16352</strain>
    </source>
</reference>
<organism evidence="3 4">
    <name type="scientific">Armillaria novae-zelandiae</name>
    <dbReference type="NCBI Taxonomy" id="153914"/>
    <lineage>
        <taxon>Eukaryota</taxon>
        <taxon>Fungi</taxon>
        <taxon>Dikarya</taxon>
        <taxon>Basidiomycota</taxon>
        <taxon>Agaricomycotina</taxon>
        <taxon>Agaricomycetes</taxon>
        <taxon>Agaricomycetidae</taxon>
        <taxon>Agaricales</taxon>
        <taxon>Marasmiineae</taxon>
        <taxon>Physalacriaceae</taxon>
        <taxon>Armillaria</taxon>
    </lineage>
</organism>
<keyword evidence="1" id="KW-0812">Transmembrane</keyword>
<evidence type="ECO:0000256" key="1">
    <source>
        <dbReference type="SAM" id="Phobius"/>
    </source>
</evidence>
<sequence length="107" mass="11896">MAPAAAPVLRRTRSLLPLLCLLSLPCVLCFPCCWSRVVFVWYNRGWHIQMFLSPLMCCDGALAVILDSWLQGRPPPPPLGAFVVVFRSRFGSAFLALGFNVWSKSGQ</sequence>
<dbReference type="EMBL" id="JAUEPR010000066">
    <property type="protein sequence ID" value="KAK0468774.1"/>
    <property type="molecule type" value="Genomic_DNA"/>
</dbReference>
<name>A0AA39NN81_9AGAR</name>
<protein>
    <recommendedName>
        <fullName evidence="5">Secreted protein</fullName>
    </recommendedName>
</protein>